<dbReference type="Pfam" id="PF19263">
    <property type="entry name" value="DUF5906"/>
    <property type="match status" value="1"/>
</dbReference>
<dbReference type="Proteomes" id="UP000287872">
    <property type="component" value="Unassembled WGS sequence"/>
</dbReference>
<keyword evidence="4" id="KW-0067">ATP-binding</keyword>
<evidence type="ECO:0000313" key="6">
    <source>
        <dbReference type="EMBL" id="GCD12401.1"/>
    </source>
</evidence>
<dbReference type="InterPro" id="IPR051620">
    <property type="entry name" value="ORF904-like_C"/>
</dbReference>
<evidence type="ECO:0000256" key="1">
    <source>
        <dbReference type="ARBA" id="ARBA00022741"/>
    </source>
</evidence>
<dbReference type="SUPFAM" id="SSF56731">
    <property type="entry name" value="DNA primase core"/>
    <property type="match status" value="1"/>
</dbReference>
<dbReference type="InterPro" id="IPR004968">
    <property type="entry name" value="DNA_primase/NTPase_C"/>
</dbReference>
<dbReference type="Pfam" id="PF03288">
    <property type="entry name" value="Pox_D5"/>
    <property type="match status" value="1"/>
</dbReference>
<dbReference type="SMART" id="SM00885">
    <property type="entry name" value="D5_N"/>
    <property type="match status" value="1"/>
</dbReference>
<dbReference type="NCBIfam" id="TIGR01613">
    <property type="entry name" value="primase_Cterm"/>
    <property type="match status" value="1"/>
</dbReference>
<comment type="caution">
    <text evidence="6">The sequence shown here is derived from an EMBL/GenBank/DDBJ whole genome shotgun (WGS) entry which is preliminary data.</text>
</comment>
<evidence type="ECO:0000256" key="2">
    <source>
        <dbReference type="ARBA" id="ARBA00022801"/>
    </source>
</evidence>
<keyword evidence="2" id="KW-0378">Hydrolase</keyword>
<dbReference type="GO" id="GO:0005524">
    <property type="term" value="F:ATP binding"/>
    <property type="evidence" value="ECO:0007669"/>
    <property type="project" value="UniProtKB-KW"/>
</dbReference>
<gene>
    <name evidence="6" type="ORF">Ctaglu_40240</name>
</gene>
<dbReference type="PANTHER" id="PTHR35372">
    <property type="entry name" value="ATP BINDING PROTEIN-RELATED"/>
    <property type="match status" value="1"/>
</dbReference>
<reference evidence="6 7" key="1">
    <citation type="submission" date="2018-11" db="EMBL/GenBank/DDBJ databases">
        <title>Genome sequencing and assembly of Clostridium tagluense strain A121.</title>
        <authorList>
            <person name="Murakami T."/>
            <person name="Segawa T."/>
            <person name="Shcherbakova V.A."/>
            <person name="Mori H."/>
            <person name="Yoshimura Y."/>
        </authorList>
    </citation>
    <scope>NUCLEOTIDE SEQUENCE [LARGE SCALE GENOMIC DNA]</scope>
    <source>
        <strain evidence="6 7">A121</strain>
    </source>
</reference>
<dbReference type="Pfam" id="PF08706">
    <property type="entry name" value="D5_N"/>
    <property type="match status" value="1"/>
</dbReference>
<dbReference type="Gene3D" id="3.40.50.300">
    <property type="entry name" value="P-loop containing nucleotide triphosphate hydrolases"/>
    <property type="match status" value="1"/>
</dbReference>
<sequence length="766" mass="87823">MDFNVIKTHFKLKEDHGDICKAMCPAHPDKEASLSIKYDRAKGITIFKCHAGCETRDVAEAAGLEVSDLFDKPLKDKDNSNNKSEIVYQYKDASGNVLFEKVRFEATGDKKKHFSQKRIINGSTVWGLDEGTYYETYKGGDNWSKKKRDKAIMKDFPICGPVVYNLPDLIKAIKKGENVYVVEGEKDAENLKKWGLVATCNFDGASISTQKPKWRKEYNQCFKGAKVIILNDNDDPGRAHADNIAVQLYQIAEYIKRPEIPGLQEKEDISDWITAGHTKEEFMEIINDTLVYEYDDAEDQSLINFNFSDVGNAERLMAIYGKNIRYSPIRIKWYIWSGKYWALDNAGKIELLTKNVIRKLQTEGDELSEDHDKLKISIKKFVLRSETDGRVKAMINQTKTQRGSTIFQTDLDIYKLNLKNGTLNLKTGLIESHDRKDFITKVINVEYNPKSKCPNWIKFINKIFKENKELIEYIQKSIGYSMTGDANLQCFYILHGNGSNGKGTFIKTIMTLLGDYAGTLNGKSLMEKMGDEGARGDLAALEGIRFVSINELEENKTFDESLMKSMSSGADESLRVRRMYEEDFNLHPQFKMWLSTNKLPKIKGNDDGIWRRVRKIPFEHKFSEADKDVYFFEKQLVPEMSGILNWAIEGCLKWQQEGMELPEIVKLAVEEYKSDMDKLGGFISECCVVGERFHILASQLYQAYETWCRDNGERSMTSTAFGKSIKTKKIDKKRAGIGFFYYGIGLNDSRDNKQNIEEEQLKILKM</sequence>
<organism evidence="6 7">
    <name type="scientific">Clostridium tagluense</name>
    <dbReference type="NCBI Taxonomy" id="360422"/>
    <lineage>
        <taxon>Bacteria</taxon>
        <taxon>Bacillati</taxon>
        <taxon>Bacillota</taxon>
        <taxon>Clostridia</taxon>
        <taxon>Eubacteriales</taxon>
        <taxon>Clostridiaceae</taxon>
        <taxon>Clostridium</taxon>
    </lineage>
</organism>
<protein>
    <recommendedName>
        <fullName evidence="5">SF3 helicase domain-containing protein</fullName>
    </recommendedName>
</protein>
<name>A0A401USB9_9CLOT</name>
<dbReference type="InterPro" id="IPR027417">
    <property type="entry name" value="P-loop_NTPase"/>
</dbReference>
<dbReference type="EMBL" id="BHYK01000032">
    <property type="protein sequence ID" value="GCD12401.1"/>
    <property type="molecule type" value="Genomic_DNA"/>
</dbReference>
<dbReference type="Gene3D" id="3.40.1360.10">
    <property type="match status" value="1"/>
</dbReference>
<dbReference type="AlphaFoldDB" id="A0A401USB9"/>
<keyword evidence="3" id="KW-0347">Helicase</keyword>
<keyword evidence="7" id="KW-1185">Reference proteome</keyword>
<dbReference type="SUPFAM" id="SSF52540">
    <property type="entry name" value="P-loop containing nucleoside triphosphate hydrolases"/>
    <property type="match status" value="1"/>
</dbReference>
<dbReference type="InterPro" id="IPR014818">
    <property type="entry name" value="Phage/plasmid_primase_P4_C"/>
</dbReference>
<dbReference type="PANTHER" id="PTHR35372:SF2">
    <property type="entry name" value="SF3 HELICASE DOMAIN-CONTAINING PROTEIN"/>
    <property type="match status" value="1"/>
</dbReference>
<dbReference type="GO" id="GO:0004386">
    <property type="term" value="F:helicase activity"/>
    <property type="evidence" value="ECO:0007669"/>
    <property type="project" value="UniProtKB-KW"/>
</dbReference>
<evidence type="ECO:0000259" key="5">
    <source>
        <dbReference type="PROSITE" id="PS51206"/>
    </source>
</evidence>
<dbReference type="GO" id="GO:0016787">
    <property type="term" value="F:hydrolase activity"/>
    <property type="evidence" value="ECO:0007669"/>
    <property type="project" value="UniProtKB-KW"/>
</dbReference>
<proteinExistence type="predicted"/>
<keyword evidence="1" id="KW-0547">Nucleotide-binding</keyword>
<evidence type="ECO:0000256" key="4">
    <source>
        <dbReference type="ARBA" id="ARBA00022840"/>
    </source>
</evidence>
<accession>A0A401USB9</accession>
<dbReference type="InterPro" id="IPR014015">
    <property type="entry name" value="Helicase_SF3_DNA-vir"/>
</dbReference>
<dbReference type="InterPro" id="IPR006500">
    <property type="entry name" value="Helicase_put_C_phage/plasmid"/>
</dbReference>
<dbReference type="InterPro" id="IPR045455">
    <property type="entry name" value="NrS-1_pol-like_helicase"/>
</dbReference>
<dbReference type="PROSITE" id="PS51206">
    <property type="entry name" value="SF3_HELICASE_1"/>
    <property type="match status" value="1"/>
</dbReference>
<dbReference type="RefSeq" id="WP_185732857.1">
    <property type="nucleotide sequence ID" value="NZ_BHYK01000032.1"/>
</dbReference>
<evidence type="ECO:0000313" key="7">
    <source>
        <dbReference type="Proteomes" id="UP000287872"/>
    </source>
</evidence>
<feature type="domain" description="SF3 helicase" evidence="5">
    <location>
        <begin position="469"/>
        <end position="631"/>
    </location>
</feature>
<evidence type="ECO:0000256" key="3">
    <source>
        <dbReference type="ARBA" id="ARBA00022806"/>
    </source>
</evidence>